<dbReference type="Pfam" id="PF04715">
    <property type="entry name" value="Anth_synt_I_N"/>
    <property type="match status" value="1"/>
</dbReference>
<dbReference type="RefSeq" id="WP_012302288.1">
    <property type="nucleotide sequence ID" value="NC_010424.1"/>
</dbReference>
<evidence type="ECO:0000313" key="19">
    <source>
        <dbReference type="Proteomes" id="UP000008544"/>
    </source>
</evidence>
<dbReference type="UniPathway" id="UPA00035">
    <property type="reaction ID" value="UER00040"/>
</dbReference>
<evidence type="ECO:0000256" key="1">
    <source>
        <dbReference type="ARBA" id="ARBA00001946"/>
    </source>
</evidence>
<dbReference type="InterPro" id="IPR015890">
    <property type="entry name" value="Chorismate_C"/>
</dbReference>
<proteinExistence type="inferred from homology"/>
<protein>
    <recommendedName>
        <fullName evidence="6 15">Anthranilate synthase component 1</fullName>
        <ecNumber evidence="5 15">4.1.3.27</ecNumber>
    </recommendedName>
</protein>
<dbReference type="HOGENOM" id="CLU_006493_9_3_9"/>
<evidence type="ECO:0000256" key="7">
    <source>
        <dbReference type="ARBA" id="ARBA00022605"/>
    </source>
</evidence>
<reference evidence="18 19" key="2">
    <citation type="journal article" date="2008" name="Science">
        <title>Environmental genomics reveals a single-species ecosystem deep within Earth.</title>
        <authorList>
            <person name="Chivian D."/>
            <person name="Brodie E.L."/>
            <person name="Alm E.J."/>
            <person name="Culley D.E."/>
            <person name="Dehal P.S."/>
            <person name="Desantis T.Z."/>
            <person name="Gihring T.M."/>
            <person name="Lapidus A."/>
            <person name="Lin L.H."/>
            <person name="Lowry S.R."/>
            <person name="Moser D.P."/>
            <person name="Richardson P.M."/>
            <person name="Southam G."/>
            <person name="Wanger G."/>
            <person name="Pratt L.M."/>
            <person name="Andersen G.L."/>
            <person name="Hazen T.C."/>
            <person name="Brockman F.J."/>
            <person name="Arkin A.P."/>
            <person name="Onstott T.C."/>
        </authorList>
    </citation>
    <scope>NUCLEOTIDE SEQUENCE [LARGE SCALE GENOMIC DNA]</scope>
    <source>
        <strain evidence="18 19">MP104C</strain>
    </source>
</reference>
<dbReference type="GO" id="GO:0000162">
    <property type="term" value="P:L-tryptophan biosynthetic process"/>
    <property type="evidence" value="ECO:0007669"/>
    <property type="project" value="UniProtKB-UniPathway"/>
</dbReference>
<feature type="domain" description="Anthranilate synthase component I N-terminal" evidence="17">
    <location>
        <begin position="30"/>
        <end position="166"/>
    </location>
</feature>
<evidence type="ECO:0000256" key="12">
    <source>
        <dbReference type="ARBA" id="ARBA00023239"/>
    </source>
</evidence>
<dbReference type="InterPro" id="IPR005256">
    <property type="entry name" value="Anth_synth_I_PabB"/>
</dbReference>
<evidence type="ECO:0000259" key="16">
    <source>
        <dbReference type="Pfam" id="PF00425"/>
    </source>
</evidence>
<dbReference type="OrthoDB" id="9803598at2"/>
<comment type="cofactor">
    <cofactor evidence="1 15">
        <name>Mg(2+)</name>
        <dbReference type="ChEBI" id="CHEBI:18420"/>
    </cofactor>
</comment>
<organism evidence="18 19">
    <name type="scientific">Desulforudis audaxviator (strain MP104C)</name>
    <dbReference type="NCBI Taxonomy" id="477974"/>
    <lineage>
        <taxon>Bacteria</taxon>
        <taxon>Bacillati</taxon>
        <taxon>Bacillota</taxon>
        <taxon>Clostridia</taxon>
        <taxon>Thermoanaerobacterales</taxon>
        <taxon>Candidatus Desulforudaceae</taxon>
        <taxon>Candidatus Desulforudis</taxon>
    </lineage>
</organism>
<evidence type="ECO:0000259" key="17">
    <source>
        <dbReference type="Pfam" id="PF04715"/>
    </source>
</evidence>
<comment type="subunit">
    <text evidence="4 15">Heterotetramer consisting of two non-identical subunits: a beta subunit (TrpG) and a large alpha subunit (TrpE).</text>
</comment>
<evidence type="ECO:0000256" key="4">
    <source>
        <dbReference type="ARBA" id="ARBA00011575"/>
    </source>
</evidence>
<dbReference type="PRINTS" id="PR00095">
    <property type="entry name" value="ANTSNTHASEI"/>
</dbReference>
<accession>B1I400</accession>
<sequence>MSTIYPPIEQYRLLAETNNLIPVVREWTIDMETPISIFKRLEPESPCFLLESVEGGESLGRYSFMGFDPLWMLECKNGAGVVRTRAGEEAVSGHPLDILAGQVGRYRCPDLGLPRFFGGAVGYFGYDLVRYLERLPASAPDDLRLPDCSFMFPETVLIFDHVQHTLKAVVNSMVAENPDVSYERACARIHRLREKLDGQFPGHGGAPAPGNGEDQVVAETSPEEFKTAVRRAKEYIAAGEILQVVLSLRLRVPLRTAPFEVYRRLRVINPSPYLFYLDTGSTTVVGASPEMLVRVEGNAVRTRPIAGTRPRGAGRDDDLAYEEELKSDAKERAEHLMLVDLGRNDLARVCAPGSVRVPQFMTVERYSHVMHLTSEVQGTLEPGRTALEALGAVFPAGTVSGAPKVRAMEIIEELEPSRRGIYAGAVGYLGLTGTLDTCIAIRTAVIRDGQVYIQAGAGIVADSDPEREYQEVMHKASALIRAAQGGD</sequence>
<comment type="catalytic activity">
    <reaction evidence="14 15">
        <text>chorismate + L-glutamine = anthranilate + pyruvate + L-glutamate + H(+)</text>
        <dbReference type="Rhea" id="RHEA:21732"/>
        <dbReference type="ChEBI" id="CHEBI:15361"/>
        <dbReference type="ChEBI" id="CHEBI:15378"/>
        <dbReference type="ChEBI" id="CHEBI:16567"/>
        <dbReference type="ChEBI" id="CHEBI:29748"/>
        <dbReference type="ChEBI" id="CHEBI:29985"/>
        <dbReference type="ChEBI" id="CHEBI:58359"/>
        <dbReference type="EC" id="4.1.3.27"/>
    </reaction>
</comment>
<evidence type="ECO:0000256" key="10">
    <source>
        <dbReference type="ARBA" id="ARBA00022842"/>
    </source>
</evidence>
<dbReference type="InterPro" id="IPR006805">
    <property type="entry name" value="Anth_synth_I_N"/>
</dbReference>
<comment type="function">
    <text evidence="13 15">Part of a heterotetrameric complex that catalyzes the two-step biosynthesis of anthranilate, an intermediate in the biosynthesis of L-tryptophan. In the first step, the glutamine-binding beta subunit (TrpG) of anthranilate synthase (AS) provides the glutamine amidotransferase activity which generates ammonia as a substrate that, along with chorismate, is used in the second step, catalyzed by the large alpha subunit of AS (TrpE) to produce anthranilate. In the absence of TrpG, TrpE can synthesize anthranilate directly from chorismate and high concentrations of ammonia.</text>
</comment>
<gene>
    <name evidence="15" type="primary">trpE</name>
    <name evidence="18" type="ordered locus">Daud_1191</name>
</gene>
<evidence type="ECO:0000256" key="3">
    <source>
        <dbReference type="ARBA" id="ARBA00009562"/>
    </source>
</evidence>
<evidence type="ECO:0000256" key="14">
    <source>
        <dbReference type="ARBA" id="ARBA00047683"/>
    </source>
</evidence>
<keyword evidence="7 15" id="KW-0028">Amino-acid biosynthesis</keyword>
<keyword evidence="12 15" id="KW-0456">Lyase</keyword>
<evidence type="ECO:0000256" key="11">
    <source>
        <dbReference type="ARBA" id="ARBA00023141"/>
    </source>
</evidence>
<evidence type="ECO:0000256" key="6">
    <source>
        <dbReference type="ARBA" id="ARBA00020653"/>
    </source>
</evidence>
<feature type="domain" description="Chorismate-utilising enzyme C-terminal" evidence="16">
    <location>
        <begin position="222"/>
        <end position="475"/>
    </location>
</feature>
<dbReference type="PANTHER" id="PTHR11236:SF48">
    <property type="entry name" value="ISOCHORISMATE SYNTHASE MENF"/>
    <property type="match status" value="1"/>
</dbReference>
<keyword evidence="8 15" id="KW-0479">Metal-binding</keyword>
<dbReference type="EC" id="4.1.3.27" evidence="5 15"/>
<evidence type="ECO:0000313" key="18">
    <source>
        <dbReference type="EMBL" id="ACA59702.1"/>
    </source>
</evidence>
<evidence type="ECO:0000256" key="5">
    <source>
        <dbReference type="ARBA" id="ARBA00012266"/>
    </source>
</evidence>
<evidence type="ECO:0000256" key="8">
    <source>
        <dbReference type="ARBA" id="ARBA00022723"/>
    </source>
</evidence>
<name>B1I400_DESAP</name>
<evidence type="ECO:0000256" key="9">
    <source>
        <dbReference type="ARBA" id="ARBA00022822"/>
    </source>
</evidence>
<comment type="pathway">
    <text evidence="2 15">Amino-acid biosynthesis; L-tryptophan biosynthesis; L-tryptophan from chorismate: step 1/5.</text>
</comment>
<keyword evidence="19" id="KW-1185">Reference proteome</keyword>
<dbReference type="KEGG" id="dau:Daud_1191"/>
<dbReference type="Proteomes" id="UP000008544">
    <property type="component" value="Chromosome"/>
</dbReference>
<dbReference type="AlphaFoldDB" id="B1I400"/>
<dbReference type="STRING" id="477974.Daud_1191"/>
<dbReference type="InterPro" id="IPR019999">
    <property type="entry name" value="Anth_synth_I-like"/>
</dbReference>
<dbReference type="Gene3D" id="3.60.120.10">
    <property type="entry name" value="Anthranilate synthase"/>
    <property type="match status" value="1"/>
</dbReference>
<dbReference type="eggNOG" id="COG0147">
    <property type="taxonomic scope" value="Bacteria"/>
</dbReference>
<keyword evidence="11 15" id="KW-0057">Aromatic amino acid biosynthesis</keyword>
<dbReference type="GO" id="GO:0046872">
    <property type="term" value="F:metal ion binding"/>
    <property type="evidence" value="ECO:0007669"/>
    <property type="project" value="UniProtKB-KW"/>
</dbReference>
<evidence type="ECO:0000256" key="15">
    <source>
        <dbReference type="RuleBase" id="RU364045"/>
    </source>
</evidence>
<dbReference type="InterPro" id="IPR005801">
    <property type="entry name" value="ADC_synthase"/>
</dbReference>
<evidence type="ECO:0000256" key="2">
    <source>
        <dbReference type="ARBA" id="ARBA00004873"/>
    </source>
</evidence>
<dbReference type="SUPFAM" id="SSF56322">
    <property type="entry name" value="ADC synthase"/>
    <property type="match status" value="1"/>
</dbReference>
<keyword evidence="10 15" id="KW-0460">Magnesium</keyword>
<reference evidence="19" key="1">
    <citation type="submission" date="2007-10" db="EMBL/GenBank/DDBJ databases">
        <title>Complete sequence of chromosome of Desulforudis audaxviator MP104C.</title>
        <authorList>
            <person name="Copeland A."/>
            <person name="Lucas S."/>
            <person name="Lapidus A."/>
            <person name="Barry K."/>
            <person name="Glavina del Rio T."/>
            <person name="Dalin E."/>
            <person name="Tice H."/>
            <person name="Bruce D."/>
            <person name="Pitluck S."/>
            <person name="Lowry S.R."/>
            <person name="Larimer F."/>
            <person name="Land M.L."/>
            <person name="Hauser L."/>
            <person name="Kyrpides N."/>
            <person name="Ivanova N.N."/>
            <person name="Richardson P."/>
        </authorList>
    </citation>
    <scope>NUCLEOTIDE SEQUENCE [LARGE SCALE GENOMIC DNA]</scope>
    <source>
        <strain evidence="19">MP104C</strain>
    </source>
</reference>
<dbReference type="GO" id="GO:0004049">
    <property type="term" value="F:anthranilate synthase activity"/>
    <property type="evidence" value="ECO:0007669"/>
    <property type="project" value="UniProtKB-EC"/>
</dbReference>
<comment type="similarity">
    <text evidence="3 15">Belongs to the anthranilate synthase component I family.</text>
</comment>
<keyword evidence="9 15" id="KW-0822">Tryptophan biosynthesis</keyword>
<dbReference type="EMBL" id="CP000860">
    <property type="protein sequence ID" value="ACA59702.1"/>
    <property type="molecule type" value="Genomic_DNA"/>
</dbReference>
<dbReference type="PANTHER" id="PTHR11236">
    <property type="entry name" value="AMINOBENZOATE/ANTHRANILATE SYNTHASE"/>
    <property type="match status" value="1"/>
</dbReference>
<dbReference type="NCBIfam" id="TIGR00564">
    <property type="entry name" value="trpE_most"/>
    <property type="match status" value="1"/>
</dbReference>
<evidence type="ECO:0000256" key="13">
    <source>
        <dbReference type="ARBA" id="ARBA00025634"/>
    </source>
</evidence>
<dbReference type="Pfam" id="PF00425">
    <property type="entry name" value="Chorismate_bind"/>
    <property type="match status" value="1"/>
</dbReference>